<accession>A0ABS7VT90</accession>
<evidence type="ECO:0000313" key="3">
    <source>
        <dbReference type="Proteomes" id="UP000704176"/>
    </source>
</evidence>
<dbReference type="RefSeq" id="WP_224314900.1">
    <property type="nucleotide sequence ID" value="NZ_JAIRBM010000015.1"/>
</dbReference>
<proteinExistence type="predicted"/>
<keyword evidence="1" id="KW-0472">Membrane</keyword>
<reference evidence="2 3" key="1">
    <citation type="submission" date="2021-09" db="EMBL/GenBank/DDBJ databases">
        <title>The complete genome sequence of a new microorganism.</title>
        <authorList>
            <person name="Zi Z."/>
        </authorList>
    </citation>
    <scope>NUCLEOTIDE SEQUENCE [LARGE SCALE GENOMIC DNA]</scope>
    <source>
        <strain evidence="2 3">WGZ8</strain>
    </source>
</reference>
<keyword evidence="3" id="KW-1185">Reference proteome</keyword>
<evidence type="ECO:0000313" key="2">
    <source>
        <dbReference type="EMBL" id="MBZ6078147.1"/>
    </source>
</evidence>
<name>A0ABS7VT90_9HYPH</name>
<gene>
    <name evidence="2" type="ORF">K9B37_17935</name>
</gene>
<comment type="caution">
    <text evidence="2">The sequence shown here is derived from an EMBL/GenBank/DDBJ whole genome shotgun (WGS) entry which is preliminary data.</text>
</comment>
<keyword evidence="1" id="KW-1133">Transmembrane helix</keyword>
<evidence type="ECO:0000256" key="1">
    <source>
        <dbReference type="SAM" id="Phobius"/>
    </source>
</evidence>
<keyword evidence="1" id="KW-0812">Transmembrane</keyword>
<protein>
    <submittedName>
        <fullName evidence="2">Uncharacterized protein</fullName>
    </submittedName>
</protein>
<organism evidence="2 3">
    <name type="scientific">Microvirga puerhi</name>
    <dbReference type="NCBI Taxonomy" id="2876078"/>
    <lineage>
        <taxon>Bacteria</taxon>
        <taxon>Pseudomonadati</taxon>
        <taxon>Pseudomonadota</taxon>
        <taxon>Alphaproteobacteria</taxon>
        <taxon>Hyphomicrobiales</taxon>
        <taxon>Methylobacteriaceae</taxon>
        <taxon>Microvirga</taxon>
    </lineage>
</organism>
<feature type="transmembrane region" description="Helical" evidence="1">
    <location>
        <begin position="27"/>
        <end position="45"/>
    </location>
</feature>
<sequence>MHSTRRTHTYHVASRAPRLDARQQSRLSLALVMLMGLATISVMATTTNALSDHGPIISSTQPQ</sequence>
<dbReference type="EMBL" id="JAIRBM010000015">
    <property type="protein sequence ID" value="MBZ6078147.1"/>
    <property type="molecule type" value="Genomic_DNA"/>
</dbReference>
<dbReference type="Proteomes" id="UP000704176">
    <property type="component" value="Unassembled WGS sequence"/>
</dbReference>